<keyword evidence="5" id="KW-0862">Zinc</keyword>
<dbReference type="GO" id="GO:0008270">
    <property type="term" value="F:zinc ion binding"/>
    <property type="evidence" value="ECO:0007669"/>
    <property type="project" value="UniProtKB-KW"/>
</dbReference>
<evidence type="ECO:0000256" key="2">
    <source>
        <dbReference type="ARBA" id="ARBA00022692"/>
    </source>
</evidence>
<name>A0A813LKP1_POLGL</name>
<keyword evidence="2" id="KW-0812">Transmembrane</keyword>
<gene>
    <name evidence="11" type="ORF">PGLA2088_LOCUS45721</name>
</gene>
<evidence type="ECO:0000256" key="6">
    <source>
        <dbReference type="ARBA" id="ARBA00022989"/>
    </source>
</evidence>
<keyword evidence="4 8" id="KW-0863">Zinc-finger</keyword>
<evidence type="ECO:0000256" key="3">
    <source>
        <dbReference type="ARBA" id="ARBA00022723"/>
    </source>
</evidence>
<evidence type="ECO:0000256" key="1">
    <source>
        <dbReference type="ARBA" id="ARBA00004370"/>
    </source>
</evidence>
<dbReference type="SMART" id="SM00184">
    <property type="entry name" value="RING"/>
    <property type="match status" value="1"/>
</dbReference>
<dbReference type="EMBL" id="CAJNNW010035831">
    <property type="protein sequence ID" value="CAE8730336.1"/>
    <property type="molecule type" value="Genomic_DNA"/>
</dbReference>
<keyword evidence="3" id="KW-0479">Metal-binding</keyword>
<reference evidence="11" key="1">
    <citation type="submission" date="2021-02" db="EMBL/GenBank/DDBJ databases">
        <authorList>
            <person name="Dougan E. K."/>
            <person name="Rhodes N."/>
            <person name="Thang M."/>
            <person name="Chan C."/>
        </authorList>
    </citation>
    <scope>NUCLEOTIDE SEQUENCE</scope>
</reference>
<keyword evidence="7" id="KW-0472">Membrane</keyword>
<evidence type="ECO:0000256" key="8">
    <source>
        <dbReference type="PROSITE-ProRule" id="PRU00175"/>
    </source>
</evidence>
<sequence length="132" mass="14470">RAVDPEQALSIKVKLLHAGGWSSSSGSSDGNRSQPPSPRPTASSSGGAQQAQGLEVNHMQQFTVSFVSGISSEEEHGETNCLCTFCLDDMQPGEELCRLPCMHTFHRRCVHAWLARDRRCMLCRLDVTRPDG</sequence>
<evidence type="ECO:0000256" key="4">
    <source>
        <dbReference type="ARBA" id="ARBA00022771"/>
    </source>
</evidence>
<comment type="subcellular location">
    <subcellularLocation>
        <location evidence="1">Membrane</location>
    </subcellularLocation>
</comment>
<dbReference type="PROSITE" id="PS50089">
    <property type="entry name" value="ZF_RING_2"/>
    <property type="match status" value="1"/>
</dbReference>
<keyword evidence="6" id="KW-1133">Transmembrane helix</keyword>
<comment type="caution">
    <text evidence="11">The sequence shown here is derived from an EMBL/GenBank/DDBJ whole genome shotgun (WGS) entry which is preliminary data.</text>
</comment>
<evidence type="ECO:0000256" key="9">
    <source>
        <dbReference type="SAM" id="MobiDB-lite"/>
    </source>
</evidence>
<dbReference type="Gene3D" id="3.30.40.10">
    <property type="entry name" value="Zinc/RING finger domain, C3HC4 (zinc finger)"/>
    <property type="match status" value="1"/>
</dbReference>
<organism evidence="11 12">
    <name type="scientific">Polarella glacialis</name>
    <name type="common">Dinoflagellate</name>
    <dbReference type="NCBI Taxonomy" id="89957"/>
    <lineage>
        <taxon>Eukaryota</taxon>
        <taxon>Sar</taxon>
        <taxon>Alveolata</taxon>
        <taxon>Dinophyceae</taxon>
        <taxon>Suessiales</taxon>
        <taxon>Suessiaceae</taxon>
        <taxon>Polarella</taxon>
    </lineage>
</organism>
<proteinExistence type="predicted"/>
<evidence type="ECO:0000256" key="7">
    <source>
        <dbReference type="ARBA" id="ARBA00023136"/>
    </source>
</evidence>
<dbReference type="SUPFAM" id="SSF57850">
    <property type="entry name" value="RING/U-box"/>
    <property type="match status" value="1"/>
</dbReference>
<feature type="compositionally biased region" description="Low complexity" evidence="9">
    <location>
        <begin position="42"/>
        <end position="53"/>
    </location>
</feature>
<evidence type="ECO:0000313" key="12">
    <source>
        <dbReference type="Proteomes" id="UP000626109"/>
    </source>
</evidence>
<evidence type="ECO:0000259" key="10">
    <source>
        <dbReference type="PROSITE" id="PS50089"/>
    </source>
</evidence>
<protein>
    <recommendedName>
        <fullName evidence="10">RING-type domain-containing protein</fullName>
    </recommendedName>
</protein>
<evidence type="ECO:0000313" key="11">
    <source>
        <dbReference type="EMBL" id="CAE8730336.1"/>
    </source>
</evidence>
<dbReference type="InterPro" id="IPR013083">
    <property type="entry name" value="Znf_RING/FYVE/PHD"/>
</dbReference>
<accession>A0A813LKP1</accession>
<evidence type="ECO:0000256" key="5">
    <source>
        <dbReference type="ARBA" id="ARBA00022833"/>
    </source>
</evidence>
<feature type="compositionally biased region" description="Low complexity" evidence="9">
    <location>
        <begin position="19"/>
        <end position="33"/>
    </location>
</feature>
<feature type="domain" description="RING-type" evidence="10">
    <location>
        <begin position="83"/>
        <end position="124"/>
    </location>
</feature>
<dbReference type="Pfam" id="PF13639">
    <property type="entry name" value="zf-RING_2"/>
    <property type="match status" value="1"/>
</dbReference>
<dbReference type="PANTHER" id="PTHR46539">
    <property type="entry name" value="E3 UBIQUITIN-PROTEIN LIGASE ATL42"/>
    <property type="match status" value="1"/>
</dbReference>
<dbReference type="AlphaFoldDB" id="A0A813LKP1"/>
<dbReference type="GO" id="GO:0016020">
    <property type="term" value="C:membrane"/>
    <property type="evidence" value="ECO:0007669"/>
    <property type="project" value="UniProtKB-SubCell"/>
</dbReference>
<dbReference type="InterPro" id="IPR001841">
    <property type="entry name" value="Znf_RING"/>
</dbReference>
<dbReference type="PANTHER" id="PTHR46539:SF1">
    <property type="entry name" value="E3 UBIQUITIN-PROTEIN LIGASE ATL42"/>
    <property type="match status" value="1"/>
</dbReference>
<dbReference type="Proteomes" id="UP000626109">
    <property type="component" value="Unassembled WGS sequence"/>
</dbReference>
<feature type="non-terminal residue" evidence="11">
    <location>
        <position position="1"/>
    </location>
</feature>
<feature type="region of interest" description="Disordered" evidence="9">
    <location>
        <begin position="19"/>
        <end position="54"/>
    </location>
</feature>